<dbReference type="Gene3D" id="3.30.565.10">
    <property type="entry name" value="Histidine kinase-like ATPase, C-terminal domain"/>
    <property type="match status" value="1"/>
</dbReference>
<accession>A0A1G8QNB2</accession>
<dbReference type="Proteomes" id="UP000183263">
    <property type="component" value="Unassembled WGS sequence"/>
</dbReference>
<keyword evidence="10" id="KW-0472">Membrane</keyword>
<dbReference type="InterPro" id="IPR003594">
    <property type="entry name" value="HATPase_dom"/>
</dbReference>
<dbReference type="GO" id="GO:0005524">
    <property type="term" value="F:ATP binding"/>
    <property type="evidence" value="ECO:0007669"/>
    <property type="project" value="UniProtKB-KW"/>
</dbReference>
<organism evidence="12 13">
    <name type="scientific">Rhodococcus triatomae</name>
    <dbReference type="NCBI Taxonomy" id="300028"/>
    <lineage>
        <taxon>Bacteria</taxon>
        <taxon>Bacillati</taxon>
        <taxon>Actinomycetota</taxon>
        <taxon>Actinomycetes</taxon>
        <taxon>Mycobacteriales</taxon>
        <taxon>Nocardiaceae</taxon>
        <taxon>Rhodococcus</taxon>
    </lineage>
</organism>
<evidence type="ECO:0000313" key="12">
    <source>
        <dbReference type="EMBL" id="SDJ06123.1"/>
    </source>
</evidence>
<feature type="compositionally biased region" description="Basic and acidic residues" evidence="9">
    <location>
        <begin position="385"/>
        <end position="405"/>
    </location>
</feature>
<keyword evidence="7" id="KW-0067">ATP-binding</keyword>
<dbReference type="EC" id="2.7.13.3" evidence="2"/>
<dbReference type="EMBL" id="FNDN01000015">
    <property type="protein sequence ID" value="SDJ06123.1"/>
    <property type="molecule type" value="Genomic_DNA"/>
</dbReference>
<dbReference type="SMART" id="SM00387">
    <property type="entry name" value="HATPase_c"/>
    <property type="match status" value="1"/>
</dbReference>
<evidence type="ECO:0000256" key="7">
    <source>
        <dbReference type="ARBA" id="ARBA00022840"/>
    </source>
</evidence>
<reference evidence="12 13" key="1">
    <citation type="submission" date="2016-10" db="EMBL/GenBank/DDBJ databases">
        <authorList>
            <person name="de Groot N.N."/>
        </authorList>
    </citation>
    <scope>NUCLEOTIDE SEQUENCE [LARGE SCALE GENOMIC DNA]</scope>
    <source>
        <strain evidence="12 13">DSM 44892</strain>
    </source>
</reference>
<evidence type="ECO:0000256" key="3">
    <source>
        <dbReference type="ARBA" id="ARBA00022553"/>
    </source>
</evidence>
<evidence type="ECO:0000256" key="6">
    <source>
        <dbReference type="ARBA" id="ARBA00022777"/>
    </source>
</evidence>
<evidence type="ECO:0000256" key="8">
    <source>
        <dbReference type="ARBA" id="ARBA00023012"/>
    </source>
</evidence>
<dbReference type="Gene3D" id="1.20.5.1930">
    <property type="match status" value="1"/>
</dbReference>
<evidence type="ECO:0000256" key="10">
    <source>
        <dbReference type="SAM" id="Phobius"/>
    </source>
</evidence>
<feature type="domain" description="Histidine kinase/HSP90-like ATPase" evidence="11">
    <location>
        <begin position="290"/>
        <end position="385"/>
    </location>
</feature>
<keyword evidence="5" id="KW-0547">Nucleotide-binding</keyword>
<evidence type="ECO:0000256" key="4">
    <source>
        <dbReference type="ARBA" id="ARBA00022679"/>
    </source>
</evidence>
<dbReference type="RefSeq" id="WP_072738778.1">
    <property type="nucleotide sequence ID" value="NZ_CP048813.1"/>
</dbReference>
<proteinExistence type="predicted"/>
<keyword evidence="3" id="KW-0597">Phosphoprotein</keyword>
<dbReference type="GO" id="GO:0000155">
    <property type="term" value="F:phosphorelay sensor kinase activity"/>
    <property type="evidence" value="ECO:0007669"/>
    <property type="project" value="InterPro"/>
</dbReference>
<evidence type="ECO:0000256" key="9">
    <source>
        <dbReference type="SAM" id="MobiDB-lite"/>
    </source>
</evidence>
<dbReference type="SUPFAM" id="SSF55874">
    <property type="entry name" value="ATPase domain of HSP90 chaperone/DNA topoisomerase II/histidine kinase"/>
    <property type="match status" value="1"/>
</dbReference>
<dbReference type="InterPro" id="IPR036890">
    <property type="entry name" value="HATPase_C_sf"/>
</dbReference>
<dbReference type="AlphaFoldDB" id="A0A1G8QNB2"/>
<evidence type="ECO:0000256" key="2">
    <source>
        <dbReference type="ARBA" id="ARBA00012438"/>
    </source>
</evidence>
<evidence type="ECO:0000259" key="11">
    <source>
        <dbReference type="SMART" id="SM00387"/>
    </source>
</evidence>
<evidence type="ECO:0000256" key="1">
    <source>
        <dbReference type="ARBA" id="ARBA00000085"/>
    </source>
</evidence>
<feature type="transmembrane region" description="Helical" evidence="10">
    <location>
        <begin position="42"/>
        <end position="75"/>
    </location>
</feature>
<feature type="transmembrane region" description="Helical" evidence="10">
    <location>
        <begin position="81"/>
        <end position="99"/>
    </location>
</feature>
<keyword evidence="10" id="KW-1133">Transmembrane helix</keyword>
<dbReference type="InterPro" id="IPR011712">
    <property type="entry name" value="Sig_transdc_His_kin_sub3_dim/P"/>
</dbReference>
<keyword evidence="4" id="KW-0808">Transferase</keyword>
<dbReference type="GO" id="GO:0046983">
    <property type="term" value="F:protein dimerization activity"/>
    <property type="evidence" value="ECO:0007669"/>
    <property type="project" value="InterPro"/>
</dbReference>
<feature type="region of interest" description="Disordered" evidence="9">
    <location>
        <begin position="363"/>
        <end position="405"/>
    </location>
</feature>
<evidence type="ECO:0000256" key="5">
    <source>
        <dbReference type="ARBA" id="ARBA00022741"/>
    </source>
</evidence>
<dbReference type="InterPro" id="IPR050482">
    <property type="entry name" value="Sensor_HK_TwoCompSys"/>
</dbReference>
<keyword evidence="8" id="KW-0902">Two-component regulatory system</keyword>
<name>A0A1G8QNB2_9NOCA</name>
<dbReference type="Pfam" id="PF07730">
    <property type="entry name" value="HisKA_3"/>
    <property type="match status" value="1"/>
</dbReference>
<sequence length="405" mass="42507">MTGLQLRDWWWRTAQFGGAVFVFVVVLHTLTSDTGLSDRSAAILALCQGGAVALVVVSPLGGVMLALGAVVVASLAEPGQLWVDPVVNSYLVVLALAGLRVRPRVAVGMWTATVAAGVALAGSVRPPEALRDFLEISVLAALVLVAGGAVRAALEARSRLTAEQEATERERERGAALAERTRIARELHDVVVHHMSVVAIQAQAARYRIQDPPSELVAGLEAIRASASEALGEMRRILGVLRADDADDLLAPPRPAPTLSDIDGLVSGIRSTGTTVDLEVGGAARPLPAGIEMSAYRIVQEALSNAVRHSPGSVIRVEIDYEEEDLVVLVQNGPGTSPGTESASAGGGQGQIGMRERVDSLKGQLTAGPTGGGGYRVHVRIPATPRERESREQEPRERESGGGSR</sequence>
<dbReference type="GO" id="GO:0016020">
    <property type="term" value="C:membrane"/>
    <property type="evidence" value="ECO:0007669"/>
    <property type="project" value="InterPro"/>
</dbReference>
<protein>
    <recommendedName>
        <fullName evidence="2">histidine kinase</fullName>
        <ecNumber evidence="2">2.7.13.3</ecNumber>
    </recommendedName>
</protein>
<keyword evidence="6 12" id="KW-0418">Kinase</keyword>
<comment type="catalytic activity">
    <reaction evidence="1">
        <text>ATP + protein L-histidine = ADP + protein N-phospho-L-histidine.</text>
        <dbReference type="EC" id="2.7.13.3"/>
    </reaction>
</comment>
<feature type="transmembrane region" description="Helical" evidence="10">
    <location>
        <begin position="12"/>
        <end position="30"/>
    </location>
</feature>
<dbReference type="PANTHER" id="PTHR24421">
    <property type="entry name" value="NITRATE/NITRITE SENSOR PROTEIN NARX-RELATED"/>
    <property type="match status" value="1"/>
</dbReference>
<dbReference type="OrthoDB" id="227596at2"/>
<dbReference type="PANTHER" id="PTHR24421:SF10">
    <property type="entry name" value="NITRATE_NITRITE SENSOR PROTEIN NARQ"/>
    <property type="match status" value="1"/>
</dbReference>
<evidence type="ECO:0000313" key="13">
    <source>
        <dbReference type="Proteomes" id="UP000183263"/>
    </source>
</evidence>
<gene>
    <name evidence="12" type="ORF">SAMN05444695_11590</name>
</gene>
<dbReference type="Pfam" id="PF02518">
    <property type="entry name" value="HATPase_c"/>
    <property type="match status" value="1"/>
</dbReference>
<dbReference type="CDD" id="cd16917">
    <property type="entry name" value="HATPase_UhpB-NarQ-NarX-like"/>
    <property type="match status" value="1"/>
</dbReference>
<keyword evidence="10" id="KW-0812">Transmembrane</keyword>
<keyword evidence="13" id="KW-1185">Reference proteome</keyword>
<feature type="region of interest" description="Disordered" evidence="9">
    <location>
        <begin position="332"/>
        <end position="351"/>
    </location>
</feature>
<feature type="transmembrane region" description="Helical" evidence="10">
    <location>
        <begin position="106"/>
        <end position="124"/>
    </location>
</feature>